<proteinExistence type="predicted"/>
<evidence type="ECO:0000313" key="2">
    <source>
        <dbReference type="EMBL" id="GAA0856434.1"/>
    </source>
</evidence>
<dbReference type="EMBL" id="BAAAFD010000004">
    <property type="protein sequence ID" value="GAA0856434.1"/>
    <property type="molecule type" value="Genomic_DNA"/>
</dbReference>
<reference evidence="3" key="1">
    <citation type="journal article" date="2019" name="Int. J. Syst. Evol. Microbiol.">
        <title>The Global Catalogue of Microorganisms (GCM) 10K type strain sequencing project: providing services to taxonomists for standard genome sequencing and annotation.</title>
        <authorList>
            <consortium name="The Broad Institute Genomics Platform"/>
            <consortium name="The Broad Institute Genome Sequencing Center for Infectious Disease"/>
            <person name="Wu L."/>
            <person name="Ma J."/>
        </authorList>
    </citation>
    <scope>NUCLEOTIDE SEQUENCE [LARGE SCALE GENOMIC DNA]</scope>
    <source>
        <strain evidence="3">JCM 15896</strain>
    </source>
</reference>
<feature type="signal peptide" evidence="1">
    <location>
        <begin position="1"/>
        <end position="17"/>
    </location>
</feature>
<accession>A0ABN1LI93</accession>
<keyword evidence="1" id="KW-0732">Signal</keyword>
<sequence length="152" mass="16713">MRFLLVLLTVLSINVFAEPKEVFWEDLIPEGYVPPSVSIEHGFEMAQQNLDAPVVTKFNNMQVKIPGFVVPLEGDQDTITEFLLVPFFGACIHVPPPPPNQIVYVKISEGVPILSLSDVVWVVGTLTTDGWTGDLASVGYTLKGEKILPYDG</sequence>
<name>A0ABN1LI93_9ALTE</name>
<organism evidence="2 3">
    <name type="scientific">Aliiglaciecola litoralis</name>
    <dbReference type="NCBI Taxonomy" id="582857"/>
    <lineage>
        <taxon>Bacteria</taxon>
        <taxon>Pseudomonadati</taxon>
        <taxon>Pseudomonadota</taxon>
        <taxon>Gammaproteobacteria</taxon>
        <taxon>Alteromonadales</taxon>
        <taxon>Alteromonadaceae</taxon>
        <taxon>Aliiglaciecola</taxon>
    </lineage>
</organism>
<protein>
    <submittedName>
        <fullName evidence="2">DUF3299 domain-containing protein</fullName>
    </submittedName>
</protein>
<comment type="caution">
    <text evidence="2">The sequence shown here is derived from an EMBL/GenBank/DDBJ whole genome shotgun (WGS) entry which is preliminary data.</text>
</comment>
<evidence type="ECO:0000313" key="3">
    <source>
        <dbReference type="Proteomes" id="UP001500359"/>
    </source>
</evidence>
<dbReference type="Proteomes" id="UP001500359">
    <property type="component" value="Unassembled WGS sequence"/>
</dbReference>
<feature type="chain" id="PRO_5045863950" evidence="1">
    <location>
        <begin position="18"/>
        <end position="152"/>
    </location>
</feature>
<evidence type="ECO:0000256" key="1">
    <source>
        <dbReference type="SAM" id="SignalP"/>
    </source>
</evidence>
<keyword evidence="3" id="KW-1185">Reference proteome</keyword>
<dbReference type="Pfam" id="PF11736">
    <property type="entry name" value="DUF3299"/>
    <property type="match status" value="1"/>
</dbReference>
<dbReference type="Gene3D" id="2.40.50.870">
    <property type="entry name" value="Protein of unknown function (DUF3299)"/>
    <property type="match status" value="1"/>
</dbReference>
<gene>
    <name evidence="2" type="ORF">GCM10009114_18360</name>
</gene>
<dbReference type="RefSeq" id="WP_343859033.1">
    <property type="nucleotide sequence ID" value="NZ_BAAAFD010000004.1"/>
</dbReference>
<dbReference type="InterPro" id="IPR021727">
    <property type="entry name" value="DUF3299"/>
</dbReference>